<dbReference type="GO" id="GO:0003723">
    <property type="term" value="F:RNA binding"/>
    <property type="evidence" value="ECO:0007669"/>
    <property type="project" value="UniProtKB-UniRule"/>
</dbReference>
<dbReference type="InterPro" id="IPR054728">
    <property type="entry name" value="RsmB-like_ferredoxin"/>
</dbReference>
<dbReference type="NCBIfam" id="NF008149">
    <property type="entry name" value="PRK10901.1"/>
    <property type="match status" value="1"/>
</dbReference>
<dbReference type="NCBIfam" id="NF011494">
    <property type="entry name" value="PRK14902.1"/>
    <property type="match status" value="1"/>
</dbReference>
<dbReference type="InterPro" id="IPR006027">
    <property type="entry name" value="NusB_RsmB_TIM44"/>
</dbReference>
<dbReference type="NCBIfam" id="TIGR00563">
    <property type="entry name" value="rsmB"/>
    <property type="match status" value="1"/>
</dbReference>
<dbReference type="PROSITE" id="PS51686">
    <property type="entry name" value="SAM_MT_RSMB_NOP"/>
    <property type="match status" value="1"/>
</dbReference>
<dbReference type="AlphaFoldDB" id="A0A7D4NP93"/>
<dbReference type="GO" id="GO:0005829">
    <property type="term" value="C:cytosol"/>
    <property type="evidence" value="ECO:0007669"/>
    <property type="project" value="TreeGrafter"/>
</dbReference>
<evidence type="ECO:0000256" key="3">
    <source>
        <dbReference type="ARBA" id="ARBA00007494"/>
    </source>
</evidence>
<evidence type="ECO:0000256" key="6">
    <source>
        <dbReference type="ARBA" id="ARBA00022552"/>
    </source>
</evidence>
<dbReference type="PANTHER" id="PTHR22807:SF61">
    <property type="entry name" value="NOL1_NOP2_SUN FAMILY PROTEIN _ ANTITERMINATION NUSB DOMAIN-CONTAINING PROTEIN"/>
    <property type="match status" value="1"/>
</dbReference>
<dbReference type="InterPro" id="IPR035926">
    <property type="entry name" value="NusB-like_sf"/>
</dbReference>
<dbReference type="PANTHER" id="PTHR22807">
    <property type="entry name" value="NOP2 YEAST -RELATED NOL1/NOP2/FMU SUN DOMAIN-CONTAINING"/>
    <property type="match status" value="1"/>
</dbReference>
<feature type="binding site" evidence="14">
    <location>
        <position position="311"/>
    </location>
    <ligand>
        <name>S-adenosyl-L-methionine</name>
        <dbReference type="ChEBI" id="CHEBI:59789"/>
    </ligand>
</feature>
<proteinExistence type="inferred from homology"/>
<evidence type="ECO:0000256" key="2">
    <source>
        <dbReference type="ARBA" id="ARBA00004496"/>
    </source>
</evidence>
<sequence>MSQSNENSGSHTRFVALKMCLSVIEQGRSLSQVLPEGLAQFSDRRERAFVQNLVLGTLRWQFRLMAIRSQLLKKKLKAKDEDVNQLILLGLFQILYTDTAKHAAVSETVNVTAKLKKPWAKGLINGVLRNFMREQASICAEVDLKPAQKYAHPQWFFKALRKAYPDNWQQILEANNQIAPLTLRNNRKFQNRDQLQQLLSDAGFATELHPDCEQGLILQQSTDITRLPTYDEGGFSVQDAAAQQAAQLLQPKAGEHILDACAAPGGKTSHLLEYSDGDIDLFALEKEPERLDRLAENLYRLDLQCDYTVGDAAEPETWWDGRPFDKILLDAPCSATGIIRRHPDIKWHRVPEDIEELVQIQSRILDALWPTLKPGGRMLYATCSVLPQENSQQIQAFLERTTDAKLVPLAVEWGWHGSTTGRQILPGNHGMDGFYYCLLEKAQSA</sequence>
<dbReference type="EC" id="2.1.1.176" evidence="4"/>
<evidence type="ECO:0000256" key="4">
    <source>
        <dbReference type="ARBA" id="ARBA00012140"/>
    </source>
</evidence>
<dbReference type="Proteomes" id="UP000504724">
    <property type="component" value="Chromosome"/>
</dbReference>
<accession>A0A7D4NP93</accession>
<dbReference type="InterPro" id="IPR018314">
    <property type="entry name" value="RsmB/NOL1/NOP2-like_CS"/>
</dbReference>
<evidence type="ECO:0000256" key="8">
    <source>
        <dbReference type="ARBA" id="ARBA00022679"/>
    </source>
</evidence>
<dbReference type="InterPro" id="IPR029063">
    <property type="entry name" value="SAM-dependent_MTases_sf"/>
</dbReference>
<keyword evidence="17" id="KW-1185">Reference proteome</keyword>
<keyword evidence="6" id="KW-0698">rRNA processing</keyword>
<keyword evidence="7 14" id="KW-0489">Methyltransferase</keyword>
<keyword evidence="10 14" id="KW-0694">RNA-binding</keyword>
<dbReference type="GO" id="GO:0070475">
    <property type="term" value="P:rRNA base methylation"/>
    <property type="evidence" value="ECO:0007669"/>
    <property type="project" value="TreeGrafter"/>
</dbReference>
<evidence type="ECO:0000256" key="5">
    <source>
        <dbReference type="ARBA" id="ARBA00022490"/>
    </source>
</evidence>
<dbReference type="FunFam" id="3.40.50.150:FF:000022">
    <property type="entry name" value="Ribosomal RNA small subunit methyltransferase B"/>
    <property type="match status" value="1"/>
</dbReference>
<dbReference type="GO" id="GO:0006355">
    <property type="term" value="P:regulation of DNA-templated transcription"/>
    <property type="evidence" value="ECO:0007669"/>
    <property type="project" value="InterPro"/>
</dbReference>
<dbReference type="InterPro" id="IPR001678">
    <property type="entry name" value="MeTrfase_RsmB-F_NOP2_dom"/>
</dbReference>
<feature type="domain" description="SAM-dependent MTase RsmB/NOP-type" evidence="15">
    <location>
        <begin position="171"/>
        <end position="442"/>
    </location>
</feature>
<evidence type="ECO:0000256" key="1">
    <source>
        <dbReference type="ARBA" id="ARBA00002724"/>
    </source>
</evidence>
<dbReference type="SUPFAM" id="SSF48013">
    <property type="entry name" value="NusB-like"/>
    <property type="match status" value="1"/>
</dbReference>
<feature type="active site" description="Nucleophile" evidence="14">
    <location>
        <position position="383"/>
    </location>
</feature>
<dbReference type="KEGG" id="txa:HQN79_01315"/>
<dbReference type="InterPro" id="IPR049560">
    <property type="entry name" value="MeTrfase_RsmB-F_NOP2_cat"/>
</dbReference>
<evidence type="ECO:0000256" key="7">
    <source>
        <dbReference type="ARBA" id="ARBA00022603"/>
    </source>
</evidence>
<comment type="subcellular location">
    <subcellularLocation>
        <location evidence="2">Cytoplasm</location>
    </subcellularLocation>
</comment>
<evidence type="ECO:0000256" key="10">
    <source>
        <dbReference type="ARBA" id="ARBA00022884"/>
    </source>
</evidence>
<dbReference type="InterPro" id="IPR004573">
    <property type="entry name" value="rRNA_ssu_MeTfrase_B"/>
</dbReference>
<keyword evidence="5" id="KW-0963">Cytoplasm</keyword>
<comment type="function">
    <text evidence="1">Specifically methylates the cytosine at position 967 (m5C967) of 16S rRNA.</text>
</comment>
<protein>
    <recommendedName>
        <fullName evidence="4">16S rRNA (cytosine(967)-C(5))-methyltransferase</fullName>
        <ecNumber evidence="4">2.1.1.176</ecNumber>
    </recommendedName>
    <alternativeName>
        <fullName evidence="11">16S rRNA m5C967 methyltransferase</fullName>
    </alternativeName>
    <alternativeName>
        <fullName evidence="12">rRNA (cytosine-C(5)-)-methyltransferase RsmB</fullName>
    </alternativeName>
</protein>
<keyword evidence="8 14" id="KW-0808">Transferase</keyword>
<name>A0A7D4NP93_9GAMM</name>
<dbReference type="Pfam" id="PF22458">
    <property type="entry name" value="RsmF-B_ferredox"/>
    <property type="match status" value="1"/>
</dbReference>
<dbReference type="SUPFAM" id="SSF53335">
    <property type="entry name" value="S-adenosyl-L-methionine-dependent methyltransferases"/>
    <property type="match status" value="1"/>
</dbReference>
<keyword evidence="9 14" id="KW-0949">S-adenosyl-L-methionine</keyword>
<dbReference type="PROSITE" id="PS01153">
    <property type="entry name" value="NOL1_NOP2_SUN"/>
    <property type="match status" value="1"/>
</dbReference>
<comment type="catalytic activity">
    <reaction evidence="13">
        <text>cytidine(967) in 16S rRNA + S-adenosyl-L-methionine = 5-methylcytidine(967) in 16S rRNA + S-adenosyl-L-homocysteine + H(+)</text>
        <dbReference type="Rhea" id="RHEA:42748"/>
        <dbReference type="Rhea" id="RHEA-COMP:10219"/>
        <dbReference type="Rhea" id="RHEA-COMP:10220"/>
        <dbReference type="ChEBI" id="CHEBI:15378"/>
        <dbReference type="ChEBI" id="CHEBI:57856"/>
        <dbReference type="ChEBI" id="CHEBI:59789"/>
        <dbReference type="ChEBI" id="CHEBI:74483"/>
        <dbReference type="ChEBI" id="CHEBI:82748"/>
        <dbReference type="EC" id="2.1.1.176"/>
    </reaction>
</comment>
<evidence type="ECO:0000256" key="11">
    <source>
        <dbReference type="ARBA" id="ARBA00030399"/>
    </source>
</evidence>
<dbReference type="CDD" id="cd02440">
    <property type="entry name" value="AdoMet_MTases"/>
    <property type="match status" value="1"/>
</dbReference>
<evidence type="ECO:0000256" key="13">
    <source>
        <dbReference type="ARBA" id="ARBA00047283"/>
    </source>
</evidence>
<evidence type="ECO:0000313" key="16">
    <source>
        <dbReference type="EMBL" id="QKI88311.1"/>
    </source>
</evidence>
<dbReference type="Gene3D" id="1.10.940.10">
    <property type="entry name" value="NusB-like"/>
    <property type="match status" value="1"/>
</dbReference>
<dbReference type="Gene3D" id="3.40.50.150">
    <property type="entry name" value="Vaccinia Virus protein VP39"/>
    <property type="match status" value="1"/>
</dbReference>
<dbReference type="Gene3D" id="1.10.287.730">
    <property type="entry name" value="Helix hairpin bin"/>
    <property type="match status" value="1"/>
</dbReference>
<comment type="similarity">
    <text evidence="3 14">Belongs to the class I-like SAM-binding methyltransferase superfamily. RsmB/NOP family.</text>
</comment>
<dbReference type="PRINTS" id="PR02008">
    <property type="entry name" value="RCMTFAMILY"/>
</dbReference>
<dbReference type="RefSeq" id="WP_173283907.1">
    <property type="nucleotide sequence ID" value="NZ_CP054020.1"/>
</dbReference>
<dbReference type="Gene3D" id="3.30.70.1170">
    <property type="entry name" value="Sun protein, domain 3"/>
    <property type="match status" value="1"/>
</dbReference>
<feature type="binding site" evidence="14">
    <location>
        <position position="330"/>
    </location>
    <ligand>
        <name>S-adenosyl-L-methionine</name>
        <dbReference type="ChEBI" id="CHEBI:59789"/>
    </ligand>
</feature>
<feature type="binding site" evidence="14">
    <location>
        <begin position="261"/>
        <end position="267"/>
    </location>
    <ligand>
        <name>S-adenosyl-L-methionine</name>
        <dbReference type="ChEBI" id="CHEBI:59789"/>
    </ligand>
</feature>
<evidence type="ECO:0000259" key="15">
    <source>
        <dbReference type="PROSITE" id="PS51686"/>
    </source>
</evidence>
<evidence type="ECO:0000256" key="9">
    <source>
        <dbReference type="ARBA" id="ARBA00022691"/>
    </source>
</evidence>
<reference evidence="16 17" key="1">
    <citation type="submission" date="2020-05" db="EMBL/GenBank/DDBJ databases">
        <title>Thiomicrorhabdus sediminis sp.nov. and Thiomicrorhabdus xiamenensis sp.nov., novel sulfur-oxidizing bacteria isolated from coastal sediment.</title>
        <authorList>
            <person name="Liu X."/>
        </authorList>
    </citation>
    <scope>NUCLEOTIDE SEQUENCE [LARGE SCALE GENOMIC DNA]</scope>
    <source>
        <strain evidence="16 17">G2</strain>
    </source>
</reference>
<evidence type="ECO:0000313" key="17">
    <source>
        <dbReference type="Proteomes" id="UP000504724"/>
    </source>
</evidence>
<organism evidence="16 17">
    <name type="scientific">Thiomicrorhabdus xiamenensis</name>
    <dbReference type="NCBI Taxonomy" id="2739063"/>
    <lineage>
        <taxon>Bacteria</taxon>
        <taxon>Pseudomonadati</taxon>
        <taxon>Pseudomonadota</taxon>
        <taxon>Gammaproteobacteria</taxon>
        <taxon>Thiotrichales</taxon>
        <taxon>Piscirickettsiaceae</taxon>
        <taxon>Thiomicrorhabdus</taxon>
    </lineage>
</organism>
<dbReference type="EMBL" id="CP054020">
    <property type="protein sequence ID" value="QKI88311.1"/>
    <property type="molecule type" value="Genomic_DNA"/>
</dbReference>
<dbReference type="GO" id="GO:0009383">
    <property type="term" value="F:rRNA (cytosine-C5-)-methyltransferase activity"/>
    <property type="evidence" value="ECO:0007669"/>
    <property type="project" value="TreeGrafter"/>
</dbReference>
<evidence type="ECO:0000256" key="12">
    <source>
        <dbReference type="ARBA" id="ARBA00031088"/>
    </source>
</evidence>
<feature type="binding site" evidence="14">
    <location>
        <position position="285"/>
    </location>
    <ligand>
        <name>S-adenosyl-L-methionine</name>
        <dbReference type="ChEBI" id="CHEBI:59789"/>
    </ligand>
</feature>
<dbReference type="Pfam" id="PF01189">
    <property type="entry name" value="Methyltr_RsmB-F"/>
    <property type="match status" value="1"/>
</dbReference>
<evidence type="ECO:0000256" key="14">
    <source>
        <dbReference type="PROSITE-ProRule" id="PRU01023"/>
    </source>
</evidence>
<dbReference type="Pfam" id="PF01029">
    <property type="entry name" value="NusB"/>
    <property type="match status" value="1"/>
</dbReference>
<gene>
    <name evidence="16" type="primary">rsmB</name>
    <name evidence="16" type="ORF">HQN79_01315</name>
</gene>
<dbReference type="InterPro" id="IPR023267">
    <property type="entry name" value="RCMT"/>
</dbReference>